<accession>A0A4S2LN03</accession>
<dbReference type="AlphaFoldDB" id="A0A4S2LN03"/>
<name>A0A4S2LN03_OPIFE</name>
<dbReference type="EMBL" id="SJOL01006514">
    <property type="protein sequence ID" value="TGZ65072.1"/>
    <property type="molecule type" value="Genomic_DNA"/>
</dbReference>
<protein>
    <submittedName>
        <fullName evidence="1">Uncharacterized protein</fullName>
    </submittedName>
</protein>
<proteinExistence type="predicted"/>
<evidence type="ECO:0000313" key="1">
    <source>
        <dbReference type="EMBL" id="TGZ65072.1"/>
    </source>
</evidence>
<sequence>MFSMMTMTMMVMMMIPMMLSRWLQRIYHMLLVVIFMLPCCTKARNAKVLNYRSYPISTQMALLAWSFSANIKVWSYHSRVDGPHSLYLHRRHRMSMLPPCMTVSPLGYSDCYKFPSFLL</sequence>
<keyword evidence="2" id="KW-1185">Reference proteome</keyword>
<organism evidence="1 2">
    <name type="scientific">Opisthorchis felineus</name>
    <dbReference type="NCBI Taxonomy" id="147828"/>
    <lineage>
        <taxon>Eukaryota</taxon>
        <taxon>Metazoa</taxon>
        <taxon>Spiralia</taxon>
        <taxon>Lophotrochozoa</taxon>
        <taxon>Platyhelminthes</taxon>
        <taxon>Trematoda</taxon>
        <taxon>Digenea</taxon>
        <taxon>Opisthorchiida</taxon>
        <taxon>Opisthorchiata</taxon>
        <taxon>Opisthorchiidae</taxon>
        <taxon>Opisthorchis</taxon>
    </lineage>
</organism>
<dbReference type="Proteomes" id="UP000308267">
    <property type="component" value="Unassembled WGS sequence"/>
</dbReference>
<evidence type="ECO:0000313" key="2">
    <source>
        <dbReference type="Proteomes" id="UP000308267"/>
    </source>
</evidence>
<gene>
    <name evidence="1" type="ORF">CRM22_006047</name>
</gene>
<reference evidence="1 2" key="1">
    <citation type="journal article" date="2019" name="BMC Genomics">
        <title>New insights from Opisthorchis felineus genome: update on genomics of the epidemiologically important liver flukes.</title>
        <authorList>
            <person name="Ershov N.I."/>
            <person name="Mordvinov V.A."/>
            <person name="Prokhortchouk E.B."/>
            <person name="Pakharukova M.Y."/>
            <person name="Gunbin K.V."/>
            <person name="Ustyantsev K."/>
            <person name="Genaev M.A."/>
            <person name="Blinov A.G."/>
            <person name="Mazur A."/>
            <person name="Boulygina E."/>
            <person name="Tsygankova S."/>
            <person name="Khrameeva E."/>
            <person name="Chekanov N."/>
            <person name="Fan G."/>
            <person name="Xiao A."/>
            <person name="Zhang H."/>
            <person name="Xu X."/>
            <person name="Yang H."/>
            <person name="Solovyev V."/>
            <person name="Lee S.M."/>
            <person name="Liu X."/>
            <person name="Afonnikov D.A."/>
            <person name="Skryabin K.G."/>
        </authorList>
    </citation>
    <scope>NUCLEOTIDE SEQUENCE [LARGE SCALE GENOMIC DNA]</scope>
    <source>
        <strain evidence="1">AK-0245</strain>
        <tissue evidence="1">Whole organism</tissue>
    </source>
</reference>
<comment type="caution">
    <text evidence="1">The sequence shown here is derived from an EMBL/GenBank/DDBJ whole genome shotgun (WGS) entry which is preliminary data.</text>
</comment>